<evidence type="ECO:0000313" key="3">
    <source>
        <dbReference type="Proteomes" id="UP001500460"/>
    </source>
</evidence>
<comment type="caution">
    <text evidence="2">The sequence shown here is derived from an EMBL/GenBank/DDBJ whole genome shotgun (WGS) entry which is preliminary data.</text>
</comment>
<gene>
    <name evidence="2" type="ORF">GCM10010421_09490</name>
</gene>
<sequence>MTGRRGPWRWAVAAWLVLVAAAGGLTLWWQDSAEPQRYSWERTVPTPSLPQGWESACAGATPNENDRVLCFVRTR</sequence>
<feature type="transmembrane region" description="Helical" evidence="1">
    <location>
        <begin position="12"/>
        <end position="29"/>
    </location>
</feature>
<keyword evidence="1" id="KW-0472">Membrane</keyword>
<reference evidence="2 3" key="1">
    <citation type="journal article" date="2019" name="Int. J. Syst. Evol. Microbiol.">
        <title>The Global Catalogue of Microorganisms (GCM) 10K type strain sequencing project: providing services to taxonomists for standard genome sequencing and annotation.</title>
        <authorList>
            <consortium name="The Broad Institute Genomics Platform"/>
            <consortium name="The Broad Institute Genome Sequencing Center for Infectious Disease"/>
            <person name="Wu L."/>
            <person name="Ma J."/>
        </authorList>
    </citation>
    <scope>NUCLEOTIDE SEQUENCE [LARGE SCALE GENOMIC DNA]</scope>
    <source>
        <strain evidence="2 3">JCM 6922</strain>
    </source>
</reference>
<evidence type="ECO:0000313" key="2">
    <source>
        <dbReference type="EMBL" id="GAA2424951.1"/>
    </source>
</evidence>
<dbReference type="Proteomes" id="UP001500460">
    <property type="component" value="Unassembled WGS sequence"/>
</dbReference>
<protein>
    <recommendedName>
        <fullName evidence="4">Secreted protein</fullName>
    </recommendedName>
</protein>
<dbReference type="EMBL" id="BAAATK010000004">
    <property type="protein sequence ID" value="GAA2424951.1"/>
    <property type="molecule type" value="Genomic_DNA"/>
</dbReference>
<accession>A0ABN3JB80</accession>
<name>A0ABN3JB80_9ACTN</name>
<keyword evidence="1" id="KW-1133">Transmembrane helix</keyword>
<organism evidence="2 3">
    <name type="scientific">Streptomyces glaucus</name>
    <dbReference type="NCBI Taxonomy" id="284029"/>
    <lineage>
        <taxon>Bacteria</taxon>
        <taxon>Bacillati</taxon>
        <taxon>Actinomycetota</taxon>
        <taxon>Actinomycetes</taxon>
        <taxon>Kitasatosporales</taxon>
        <taxon>Streptomycetaceae</taxon>
        <taxon>Streptomyces</taxon>
    </lineage>
</organism>
<proteinExistence type="predicted"/>
<evidence type="ECO:0008006" key="4">
    <source>
        <dbReference type="Google" id="ProtNLM"/>
    </source>
</evidence>
<keyword evidence="1" id="KW-0812">Transmembrane</keyword>
<evidence type="ECO:0000256" key="1">
    <source>
        <dbReference type="SAM" id="Phobius"/>
    </source>
</evidence>
<keyword evidence="3" id="KW-1185">Reference proteome</keyword>